<organism evidence="1 2">
    <name type="scientific">Liparis tanakae</name>
    <name type="common">Tanaka's snailfish</name>
    <dbReference type="NCBI Taxonomy" id="230148"/>
    <lineage>
        <taxon>Eukaryota</taxon>
        <taxon>Metazoa</taxon>
        <taxon>Chordata</taxon>
        <taxon>Craniata</taxon>
        <taxon>Vertebrata</taxon>
        <taxon>Euteleostomi</taxon>
        <taxon>Actinopterygii</taxon>
        <taxon>Neopterygii</taxon>
        <taxon>Teleostei</taxon>
        <taxon>Neoteleostei</taxon>
        <taxon>Acanthomorphata</taxon>
        <taxon>Eupercaria</taxon>
        <taxon>Perciformes</taxon>
        <taxon>Cottioidei</taxon>
        <taxon>Cottales</taxon>
        <taxon>Liparidae</taxon>
        <taxon>Liparis</taxon>
    </lineage>
</organism>
<reference evidence="1 2" key="1">
    <citation type="submission" date="2019-03" db="EMBL/GenBank/DDBJ databases">
        <title>First draft genome of Liparis tanakae, snailfish: a comprehensive survey of snailfish specific genes.</title>
        <authorList>
            <person name="Kim W."/>
            <person name="Song I."/>
            <person name="Jeong J.-H."/>
            <person name="Kim D."/>
            <person name="Kim S."/>
            <person name="Ryu S."/>
            <person name="Song J.Y."/>
            <person name="Lee S.K."/>
        </authorList>
    </citation>
    <scope>NUCLEOTIDE SEQUENCE [LARGE SCALE GENOMIC DNA]</scope>
    <source>
        <tissue evidence="1">Muscle</tissue>
    </source>
</reference>
<dbReference type="AlphaFoldDB" id="A0A4Z2EIJ6"/>
<accession>A0A4Z2EIJ6</accession>
<keyword evidence="2" id="KW-1185">Reference proteome</keyword>
<evidence type="ECO:0000313" key="2">
    <source>
        <dbReference type="Proteomes" id="UP000314294"/>
    </source>
</evidence>
<dbReference type="EMBL" id="SRLO01007215">
    <property type="protein sequence ID" value="TNN28172.1"/>
    <property type="molecule type" value="Genomic_DNA"/>
</dbReference>
<evidence type="ECO:0000313" key="1">
    <source>
        <dbReference type="EMBL" id="TNN28172.1"/>
    </source>
</evidence>
<comment type="caution">
    <text evidence="1">The sequence shown here is derived from an EMBL/GenBank/DDBJ whole genome shotgun (WGS) entry which is preliminary data.</text>
</comment>
<proteinExistence type="predicted"/>
<gene>
    <name evidence="1" type="ORF">EYF80_061680</name>
</gene>
<name>A0A4Z2EIJ6_9TELE</name>
<protein>
    <submittedName>
        <fullName evidence="1">Uncharacterized protein</fullName>
    </submittedName>
</protein>
<sequence length="57" mass="6250">MVQIKMRRAGSTFLLRLCSFSPSEVLKRWCASQPAVLVQVQGGQVDRGPSTTGDREA</sequence>
<dbReference type="Proteomes" id="UP000314294">
    <property type="component" value="Unassembled WGS sequence"/>
</dbReference>